<keyword evidence="3 7" id="KW-1003">Cell membrane</keyword>
<dbReference type="PANTHER" id="PTHR13285">
    <property type="entry name" value="ACYLTRANSFERASE"/>
    <property type="match status" value="1"/>
</dbReference>
<dbReference type="PIRSF" id="PIRSF016636">
    <property type="entry name" value="AlgI_DltB"/>
    <property type="match status" value="1"/>
</dbReference>
<organism evidence="9 10">
    <name type="scientific">Roseburia faecis</name>
    <dbReference type="NCBI Taxonomy" id="301302"/>
    <lineage>
        <taxon>Bacteria</taxon>
        <taxon>Bacillati</taxon>
        <taxon>Bacillota</taxon>
        <taxon>Clostridia</taxon>
        <taxon>Lachnospirales</taxon>
        <taxon>Lachnospiraceae</taxon>
        <taxon>Roseburia</taxon>
    </lineage>
</organism>
<dbReference type="OrthoDB" id="9805788at2"/>
<feature type="transmembrane region" description="Helical" evidence="8">
    <location>
        <begin position="357"/>
        <end position="379"/>
    </location>
</feature>
<name>A0A0M6X036_9FIRM</name>
<dbReference type="InterPro" id="IPR004299">
    <property type="entry name" value="MBOAT_fam"/>
</dbReference>
<keyword evidence="6 7" id="KW-0472">Membrane</keyword>
<keyword evidence="4 8" id="KW-0812">Transmembrane</keyword>
<reference evidence="10" key="1">
    <citation type="submission" date="2015-05" db="EMBL/GenBank/DDBJ databases">
        <authorList>
            <consortium name="Pathogen Informatics"/>
        </authorList>
    </citation>
    <scope>NUCLEOTIDE SEQUENCE [LARGE SCALE GENOMIC DNA]</scope>
    <source>
        <strain evidence="10">M72</strain>
    </source>
</reference>
<evidence type="ECO:0000256" key="5">
    <source>
        <dbReference type="ARBA" id="ARBA00022989"/>
    </source>
</evidence>
<feature type="transmembrane region" description="Helical" evidence="8">
    <location>
        <begin position="149"/>
        <end position="170"/>
    </location>
</feature>
<gene>
    <name evidence="9" type="ORF">M72_16971</name>
</gene>
<evidence type="ECO:0000256" key="4">
    <source>
        <dbReference type="ARBA" id="ARBA00022692"/>
    </source>
</evidence>
<proteinExistence type="inferred from homology"/>
<evidence type="ECO:0000256" key="7">
    <source>
        <dbReference type="PIRNR" id="PIRNR016636"/>
    </source>
</evidence>
<keyword evidence="10" id="KW-1185">Reference proteome</keyword>
<feature type="transmembrane region" description="Helical" evidence="8">
    <location>
        <begin position="30"/>
        <end position="57"/>
    </location>
</feature>
<dbReference type="GO" id="GO:0016746">
    <property type="term" value="F:acyltransferase activity"/>
    <property type="evidence" value="ECO:0007669"/>
    <property type="project" value="UniProtKB-KW"/>
</dbReference>
<comment type="subcellular location">
    <subcellularLocation>
        <location evidence="1">Cell membrane</location>
        <topology evidence="1">Multi-pass membrane protein</topology>
    </subcellularLocation>
</comment>
<comment type="similarity">
    <text evidence="2 7">Belongs to the membrane-bound acyltransferase family.</text>
</comment>
<feature type="transmembrane region" description="Helical" evidence="8">
    <location>
        <begin position="6"/>
        <end position="23"/>
    </location>
</feature>
<dbReference type="GO" id="GO:0042121">
    <property type="term" value="P:alginic acid biosynthetic process"/>
    <property type="evidence" value="ECO:0007669"/>
    <property type="project" value="InterPro"/>
</dbReference>
<evidence type="ECO:0000313" key="9">
    <source>
        <dbReference type="EMBL" id="CRL42834.1"/>
    </source>
</evidence>
<dbReference type="PANTHER" id="PTHR13285:SF18">
    <property type="entry name" value="PROTEIN-CYSTEINE N-PALMITOYLTRANSFERASE RASP"/>
    <property type="match status" value="1"/>
</dbReference>
<dbReference type="Proteomes" id="UP000049979">
    <property type="component" value="Unassembled WGS sequence"/>
</dbReference>
<sequence length="477" mass="54580">MVFSSFVFLLAFLPIVLLLYYLCPARLRNLVLLVFSLVFYAWGEPVYVLIMLFSIVFDYANGRLIEHFKNKNCPGKAKAALIVDLCGNLAILGFFKYTDFVIGSINSITGAGLSLLHIALPIGISFYTFQTMSYTIDVYRGEVAAQKNILTFATYVTLFPQLIAGPIVQYKTVEKELMHRKVTLEDFSEGAFRFSVGLAKKVLLANQIGSLWNSISQLNHMSVATAWLGAIAYSFQIYFDFSGYSDMAIGLGRMFGFYFLENFNFPYMSKTITEFWRRWHISLSSWFREYVYIPLGGNRKGLVRQLFNIMVVWMLTGLWHGANWNFVLWGVYYGVLLMIEKLFLLKWLDKLPNWIGHIYSMFLVVIGWTIFAQTDIHQLGEYLKTMFGIGHVAVADSDFLYFLGSNAVLLVALIAASIDYRVWMRRLKQGKDATVYDAIATSKGWTIAKPVLMVVFLLVSFAFLVGDSYNPFLYFRF</sequence>
<protein>
    <submittedName>
        <fullName evidence="9">AlgI-like protein</fullName>
    </submittedName>
</protein>
<evidence type="ECO:0000256" key="1">
    <source>
        <dbReference type="ARBA" id="ARBA00004651"/>
    </source>
</evidence>
<dbReference type="InterPro" id="IPR024194">
    <property type="entry name" value="Ac/AlaTfrase_AlgI/DltB"/>
</dbReference>
<keyword evidence="7" id="KW-0808">Transferase</keyword>
<evidence type="ECO:0000256" key="3">
    <source>
        <dbReference type="ARBA" id="ARBA00022475"/>
    </source>
</evidence>
<dbReference type="InterPro" id="IPR051085">
    <property type="entry name" value="MB_O-acyltransferase"/>
</dbReference>
<evidence type="ECO:0000256" key="8">
    <source>
        <dbReference type="SAM" id="Phobius"/>
    </source>
</evidence>
<dbReference type="GO" id="GO:0005886">
    <property type="term" value="C:plasma membrane"/>
    <property type="evidence" value="ECO:0007669"/>
    <property type="project" value="UniProtKB-SubCell"/>
</dbReference>
<accession>A0A0M6X036</accession>
<feature type="transmembrane region" description="Helical" evidence="8">
    <location>
        <begin position="451"/>
        <end position="469"/>
    </location>
</feature>
<feature type="transmembrane region" description="Helical" evidence="8">
    <location>
        <begin position="326"/>
        <end position="345"/>
    </location>
</feature>
<evidence type="ECO:0000256" key="2">
    <source>
        <dbReference type="ARBA" id="ARBA00010323"/>
    </source>
</evidence>
<dbReference type="EMBL" id="CVRR01000082">
    <property type="protein sequence ID" value="CRL42834.1"/>
    <property type="molecule type" value="Genomic_DNA"/>
</dbReference>
<feature type="transmembrane region" description="Helical" evidence="8">
    <location>
        <begin position="399"/>
        <end position="418"/>
    </location>
</feature>
<dbReference type="RefSeq" id="WP_022045027.1">
    <property type="nucleotide sequence ID" value="NZ_CP173697.1"/>
</dbReference>
<dbReference type="InterPro" id="IPR028362">
    <property type="entry name" value="AlgI"/>
</dbReference>
<dbReference type="STRING" id="301302.ERS852420_02627"/>
<keyword evidence="5 8" id="KW-1133">Transmembrane helix</keyword>
<dbReference type="PIRSF" id="PIRSF500217">
    <property type="entry name" value="AlgI"/>
    <property type="match status" value="1"/>
</dbReference>
<feature type="transmembrane region" description="Helical" evidence="8">
    <location>
        <begin position="107"/>
        <end position="129"/>
    </location>
</feature>
<evidence type="ECO:0000256" key="6">
    <source>
        <dbReference type="ARBA" id="ARBA00023136"/>
    </source>
</evidence>
<evidence type="ECO:0000313" key="10">
    <source>
        <dbReference type="Proteomes" id="UP000049979"/>
    </source>
</evidence>
<dbReference type="Pfam" id="PF03062">
    <property type="entry name" value="MBOAT"/>
    <property type="match status" value="1"/>
</dbReference>
<dbReference type="AlphaFoldDB" id="A0A0M6X036"/>
<keyword evidence="7" id="KW-0012">Acyltransferase</keyword>
<feature type="transmembrane region" description="Helical" evidence="8">
    <location>
        <begin position="302"/>
        <end position="320"/>
    </location>
</feature>